<dbReference type="InterPro" id="IPR045338">
    <property type="entry name" value="DUF6535"/>
</dbReference>
<feature type="transmembrane region" description="Helical" evidence="1">
    <location>
        <begin position="76"/>
        <end position="96"/>
    </location>
</feature>
<keyword evidence="1" id="KW-1133">Transmembrane helix</keyword>
<proteinExistence type="predicted"/>
<dbReference type="OrthoDB" id="3219854at2759"/>
<evidence type="ECO:0000313" key="4">
    <source>
        <dbReference type="Proteomes" id="UP000284842"/>
    </source>
</evidence>
<feature type="domain" description="DUF6535" evidence="2">
    <location>
        <begin position="19"/>
        <end position="196"/>
    </location>
</feature>
<dbReference type="Proteomes" id="UP000284842">
    <property type="component" value="Unassembled WGS sequence"/>
</dbReference>
<protein>
    <recommendedName>
        <fullName evidence="2">DUF6535 domain-containing protein</fullName>
    </recommendedName>
</protein>
<dbReference type="STRING" id="181874.A0A409VJI9"/>
<sequence>MQSRRAVQHPLPYEIGDPWEKSLQTVKDFDNGMCDAWVDEIQYMLVYVGSFAGLFSAVVATFAVETQKLLQPDPAITTVILLSQVAAQLGSNATLVEALSEPFQDISPAEALRINALMTVSLILSLGVALLGIMVLQWIRSYRKHENISIQGQLCIRQSRYDGLIAWKVPEIITSLPVILLQLSLVLFFVGLIDFFRSSSTVMAAITGGIVSLVLAFVGFTIVMPSIHALRVMIPGYIPPFGPPIQVPAYQSPQSWIIFRLLSSPARVVSRLWQKHIKGIDNEIIAMRVKTWTAVTSWKDLILCSDSTADVGHSELLDKAFLWLFKTFDSFESFCSTYRCLMSLPDQPFHTMHSVAQKIAASDPPSGQDVSHVEYVARDILRIEEGPLRRQLCAQYLCQHDWSYRRRSIPAAEMHLIEVLNKNLCGILQALDASSPITTDNHRPVHNGVLVKVFQSITCHSDCLHEYCDFDVHRQLMRTWLFTFVVLLRSREVSFKPYKETSYVGFKRFWQRLFDPRMDKAAANECITGVVAWLTDFDSNMMEEDGKQEDTASSDSIILERVACIDTFISSLLVPSDPPDLEQHPSIRLFVNQFLSDATCRRAWDRLWLSESTTIF</sequence>
<name>A0A409VJI9_9AGAR</name>
<evidence type="ECO:0000256" key="1">
    <source>
        <dbReference type="SAM" id="Phobius"/>
    </source>
</evidence>
<feature type="transmembrane region" description="Helical" evidence="1">
    <location>
        <begin position="41"/>
        <end position="64"/>
    </location>
</feature>
<feature type="transmembrane region" description="Helical" evidence="1">
    <location>
        <begin position="178"/>
        <end position="196"/>
    </location>
</feature>
<gene>
    <name evidence="3" type="ORF">CVT24_007215</name>
</gene>
<dbReference type="Pfam" id="PF20153">
    <property type="entry name" value="DUF6535"/>
    <property type="match status" value="1"/>
</dbReference>
<keyword evidence="1" id="KW-0472">Membrane</keyword>
<reference evidence="3 4" key="1">
    <citation type="journal article" date="2018" name="Evol. Lett.">
        <title>Horizontal gene cluster transfer increased hallucinogenic mushroom diversity.</title>
        <authorList>
            <person name="Reynolds H.T."/>
            <person name="Vijayakumar V."/>
            <person name="Gluck-Thaler E."/>
            <person name="Korotkin H.B."/>
            <person name="Matheny P.B."/>
            <person name="Slot J.C."/>
        </authorList>
    </citation>
    <scope>NUCLEOTIDE SEQUENCE [LARGE SCALE GENOMIC DNA]</scope>
    <source>
        <strain evidence="3 4">2629</strain>
    </source>
</reference>
<evidence type="ECO:0000259" key="2">
    <source>
        <dbReference type="Pfam" id="PF20153"/>
    </source>
</evidence>
<dbReference type="AlphaFoldDB" id="A0A409VJI9"/>
<evidence type="ECO:0000313" key="3">
    <source>
        <dbReference type="EMBL" id="PPQ66386.1"/>
    </source>
</evidence>
<keyword evidence="1" id="KW-0812">Transmembrane</keyword>
<dbReference type="EMBL" id="NHTK01006044">
    <property type="protein sequence ID" value="PPQ66386.1"/>
    <property type="molecule type" value="Genomic_DNA"/>
</dbReference>
<feature type="transmembrane region" description="Helical" evidence="1">
    <location>
        <begin position="202"/>
        <end position="223"/>
    </location>
</feature>
<accession>A0A409VJI9</accession>
<keyword evidence="4" id="KW-1185">Reference proteome</keyword>
<organism evidence="3 4">
    <name type="scientific">Panaeolus cyanescens</name>
    <dbReference type="NCBI Taxonomy" id="181874"/>
    <lineage>
        <taxon>Eukaryota</taxon>
        <taxon>Fungi</taxon>
        <taxon>Dikarya</taxon>
        <taxon>Basidiomycota</taxon>
        <taxon>Agaricomycotina</taxon>
        <taxon>Agaricomycetes</taxon>
        <taxon>Agaricomycetidae</taxon>
        <taxon>Agaricales</taxon>
        <taxon>Agaricineae</taxon>
        <taxon>Galeropsidaceae</taxon>
        <taxon>Panaeolus</taxon>
    </lineage>
</organism>
<feature type="transmembrane region" description="Helical" evidence="1">
    <location>
        <begin position="116"/>
        <end position="139"/>
    </location>
</feature>
<comment type="caution">
    <text evidence="3">The sequence shown here is derived from an EMBL/GenBank/DDBJ whole genome shotgun (WGS) entry which is preliminary data.</text>
</comment>
<dbReference type="InParanoid" id="A0A409VJI9"/>